<protein>
    <recommendedName>
        <fullName evidence="5">THO1-MOS11 C-terminal domain-containing protein</fullName>
    </recommendedName>
</protein>
<evidence type="ECO:0008006" key="5">
    <source>
        <dbReference type="Google" id="ProtNLM"/>
    </source>
</evidence>
<keyword evidence="4" id="KW-1185">Reference proteome</keyword>
<evidence type="ECO:0000313" key="4">
    <source>
        <dbReference type="Proteomes" id="UP000807353"/>
    </source>
</evidence>
<name>A0A9P5XWN7_9AGAR</name>
<evidence type="ECO:0000256" key="2">
    <source>
        <dbReference type="SAM" id="MobiDB-lite"/>
    </source>
</evidence>
<dbReference type="OrthoDB" id="445357at2759"/>
<accession>A0A9P5XWN7</accession>
<evidence type="ECO:0000256" key="1">
    <source>
        <dbReference type="ARBA" id="ARBA00022553"/>
    </source>
</evidence>
<dbReference type="GO" id="GO:0016973">
    <property type="term" value="P:poly(A)+ mRNA export from nucleus"/>
    <property type="evidence" value="ECO:0007669"/>
    <property type="project" value="TreeGrafter"/>
</dbReference>
<keyword evidence="1" id="KW-0597">Phosphoprotein</keyword>
<reference evidence="3" key="1">
    <citation type="submission" date="2020-11" db="EMBL/GenBank/DDBJ databases">
        <authorList>
            <consortium name="DOE Joint Genome Institute"/>
            <person name="Ahrendt S."/>
            <person name="Riley R."/>
            <person name="Andreopoulos W."/>
            <person name="Labutti K."/>
            <person name="Pangilinan J."/>
            <person name="Ruiz-Duenas F.J."/>
            <person name="Barrasa J.M."/>
            <person name="Sanchez-Garcia M."/>
            <person name="Camarero S."/>
            <person name="Miyauchi S."/>
            <person name="Serrano A."/>
            <person name="Linde D."/>
            <person name="Babiker R."/>
            <person name="Drula E."/>
            <person name="Ayuso-Fernandez I."/>
            <person name="Pacheco R."/>
            <person name="Padilla G."/>
            <person name="Ferreira P."/>
            <person name="Barriuso J."/>
            <person name="Kellner H."/>
            <person name="Castanera R."/>
            <person name="Alfaro M."/>
            <person name="Ramirez L."/>
            <person name="Pisabarro A.G."/>
            <person name="Kuo A."/>
            <person name="Tritt A."/>
            <person name="Lipzen A."/>
            <person name="He G."/>
            <person name="Yan M."/>
            <person name="Ng V."/>
            <person name="Cullen D."/>
            <person name="Martin F."/>
            <person name="Rosso M.-N."/>
            <person name="Henrissat B."/>
            <person name="Hibbett D."/>
            <person name="Martinez A.T."/>
            <person name="Grigoriev I.V."/>
        </authorList>
    </citation>
    <scope>NUCLEOTIDE SEQUENCE</scope>
    <source>
        <strain evidence="3">CBS 247.69</strain>
    </source>
</reference>
<dbReference type="Proteomes" id="UP000807353">
    <property type="component" value="Unassembled WGS sequence"/>
</dbReference>
<dbReference type="PANTHER" id="PTHR46551">
    <property type="entry name" value="SAP DOMAIN-CONTAINING RIBONUCLEOPROTEIN"/>
    <property type="match status" value="1"/>
</dbReference>
<dbReference type="PANTHER" id="PTHR46551:SF1">
    <property type="entry name" value="SAP DOMAIN-CONTAINING RIBONUCLEOPROTEIN"/>
    <property type="match status" value="1"/>
</dbReference>
<sequence>MDAKLKALKVVELKAILAQAKVQVPAKANKSDLISRIIASTHALDVYNKLHTQDDLLVPPADTRSVDWNSDQPSPEPKSPAVLKSDESPIADFDPISTGSISASTGVRVPDDPEAEKRRQRAARFGIPVVEPPKPQPSHAARNPSAPNGAKQAQSSNTISDDAEKLKARAARFGVPQAIAIGQKRSAPSEIVNPEEAEKRRRRAERFGTGFVI</sequence>
<dbReference type="GO" id="GO:0005634">
    <property type="term" value="C:nucleus"/>
    <property type="evidence" value="ECO:0007669"/>
    <property type="project" value="TreeGrafter"/>
</dbReference>
<feature type="region of interest" description="Disordered" evidence="2">
    <location>
        <begin position="179"/>
        <end position="213"/>
    </location>
</feature>
<dbReference type="InterPro" id="IPR052240">
    <property type="entry name" value="SAP_domain_ribonucleoprotein"/>
</dbReference>
<feature type="region of interest" description="Disordered" evidence="2">
    <location>
        <begin position="58"/>
        <end position="164"/>
    </location>
</feature>
<proteinExistence type="predicted"/>
<dbReference type="EMBL" id="MU150340">
    <property type="protein sequence ID" value="KAF9458434.1"/>
    <property type="molecule type" value="Genomic_DNA"/>
</dbReference>
<feature type="compositionally biased region" description="Polar residues" evidence="2">
    <location>
        <begin position="151"/>
        <end position="160"/>
    </location>
</feature>
<organism evidence="3 4">
    <name type="scientific">Collybia nuda</name>
    <dbReference type="NCBI Taxonomy" id="64659"/>
    <lineage>
        <taxon>Eukaryota</taxon>
        <taxon>Fungi</taxon>
        <taxon>Dikarya</taxon>
        <taxon>Basidiomycota</taxon>
        <taxon>Agaricomycotina</taxon>
        <taxon>Agaricomycetes</taxon>
        <taxon>Agaricomycetidae</taxon>
        <taxon>Agaricales</taxon>
        <taxon>Tricholomatineae</taxon>
        <taxon>Clitocybaceae</taxon>
        <taxon>Collybia</taxon>
    </lineage>
</organism>
<evidence type="ECO:0000313" key="3">
    <source>
        <dbReference type="EMBL" id="KAF9458434.1"/>
    </source>
</evidence>
<comment type="caution">
    <text evidence="3">The sequence shown here is derived from an EMBL/GenBank/DDBJ whole genome shotgun (WGS) entry which is preliminary data.</text>
</comment>
<gene>
    <name evidence="3" type="ORF">BDZ94DRAFT_1239986</name>
</gene>
<dbReference type="AlphaFoldDB" id="A0A9P5XWN7"/>